<feature type="transmembrane region" description="Helical" evidence="6">
    <location>
        <begin position="67"/>
        <end position="86"/>
    </location>
</feature>
<dbReference type="PANTHER" id="PTHR32196">
    <property type="entry name" value="ABC TRANSPORTER PERMEASE PROTEIN YPHD-RELATED-RELATED"/>
    <property type="match status" value="1"/>
</dbReference>
<evidence type="ECO:0000256" key="3">
    <source>
        <dbReference type="ARBA" id="ARBA00022692"/>
    </source>
</evidence>
<keyword evidence="5 6" id="KW-0472">Membrane</keyword>
<gene>
    <name evidence="7" type="ORF">IHE39_20140</name>
</gene>
<feature type="transmembrane region" description="Helical" evidence="6">
    <location>
        <begin position="138"/>
        <end position="158"/>
    </location>
</feature>
<evidence type="ECO:0000256" key="6">
    <source>
        <dbReference type="SAM" id="Phobius"/>
    </source>
</evidence>
<feature type="transmembrane region" description="Helical" evidence="6">
    <location>
        <begin position="244"/>
        <end position="265"/>
    </location>
</feature>
<dbReference type="PANTHER" id="PTHR32196:SF69">
    <property type="entry name" value="BRANCHED-CHAIN AMINO ACID TRANSPORT SYSTEM, PERMEASE PROTEIN"/>
    <property type="match status" value="1"/>
</dbReference>
<evidence type="ECO:0000313" key="7">
    <source>
        <dbReference type="EMBL" id="MBE1206611.1"/>
    </source>
</evidence>
<dbReference type="CDD" id="cd06574">
    <property type="entry name" value="TM_PBP1_branched-chain-AA_like"/>
    <property type="match status" value="1"/>
</dbReference>
<feature type="transmembrane region" description="Helical" evidence="6">
    <location>
        <begin position="271"/>
        <end position="288"/>
    </location>
</feature>
<accession>A0ABR9GSF5</accession>
<sequence>MDVIHAYLNLVPVTLSQSLIYSFLVLGIMIPFRLLSFPDLTSEGAFPLGGCVCATLLLAGYPPLLATVVAMLAGVGAGAATALVHLRFRINSLLAGILVFTALYSVNMRILGRSNIALFNTDNIFTQINPAILTDVRLQVATFAVLIVVALVALRWYLATQAGAALRVIGINPELAPSLGISIWTYTIVGLGVASGLTALGGALIVQLQGYADVGMGTGILINGLASLVIGETITGRQTVTRQLLAPVVGAVVYYQLVSLALSLGLQPSDLKVVTAGFVLVTLGLPMLRGRSAMRETMRA</sequence>
<dbReference type="Proteomes" id="UP000598227">
    <property type="component" value="Unassembled WGS sequence"/>
</dbReference>
<comment type="caution">
    <text evidence="7">The sequence shown here is derived from an EMBL/GenBank/DDBJ whole genome shotgun (WGS) entry which is preliminary data.</text>
</comment>
<protein>
    <submittedName>
        <fullName evidence="7">ABC transporter permease</fullName>
    </submittedName>
</protein>
<keyword evidence="3 6" id="KW-0812">Transmembrane</keyword>
<organism evidence="7 8">
    <name type="scientific">Aminobacter carboxidus</name>
    <dbReference type="NCBI Taxonomy" id="376165"/>
    <lineage>
        <taxon>Bacteria</taxon>
        <taxon>Pseudomonadati</taxon>
        <taxon>Pseudomonadota</taxon>
        <taxon>Alphaproteobacteria</taxon>
        <taxon>Hyphomicrobiales</taxon>
        <taxon>Phyllobacteriaceae</taxon>
        <taxon>Aminobacter</taxon>
    </lineage>
</organism>
<evidence type="ECO:0000256" key="1">
    <source>
        <dbReference type="ARBA" id="ARBA00004651"/>
    </source>
</evidence>
<evidence type="ECO:0000256" key="2">
    <source>
        <dbReference type="ARBA" id="ARBA00022475"/>
    </source>
</evidence>
<dbReference type="InterPro" id="IPR001851">
    <property type="entry name" value="ABC_transp_permease"/>
</dbReference>
<comment type="subcellular location">
    <subcellularLocation>
        <location evidence="1">Cell membrane</location>
        <topology evidence="1">Multi-pass membrane protein</topology>
    </subcellularLocation>
</comment>
<keyword evidence="8" id="KW-1185">Reference proteome</keyword>
<keyword evidence="4 6" id="KW-1133">Transmembrane helix</keyword>
<evidence type="ECO:0000256" key="5">
    <source>
        <dbReference type="ARBA" id="ARBA00023136"/>
    </source>
</evidence>
<feature type="transmembrane region" description="Helical" evidence="6">
    <location>
        <begin position="6"/>
        <end position="32"/>
    </location>
</feature>
<dbReference type="RefSeq" id="WP_192567733.1">
    <property type="nucleotide sequence ID" value="NZ_JACZEP010000006.1"/>
</dbReference>
<evidence type="ECO:0000256" key="4">
    <source>
        <dbReference type="ARBA" id="ARBA00022989"/>
    </source>
</evidence>
<keyword evidence="2" id="KW-1003">Cell membrane</keyword>
<proteinExistence type="predicted"/>
<feature type="transmembrane region" description="Helical" evidence="6">
    <location>
        <begin position="179"/>
        <end position="208"/>
    </location>
</feature>
<feature type="transmembrane region" description="Helical" evidence="6">
    <location>
        <begin position="93"/>
        <end position="112"/>
    </location>
</feature>
<dbReference type="Pfam" id="PF02653">
    <property type="entry name" value="BPD_transp_2"/>
    <property type="match status" value="1"/>
</dbReference>
<name>A0ABR9GSF5_9HYPH</name>
<feature type="transmembrane region" description="Helical" evidence="6">
    <location>
        <begin position="214"/>
        <end position="232"/>
    </location>
</feature>
<reference evidence="7 8" key="1">
    <citation type="submission" date="2020-09" db="EMBL/GenBank/DDBJ databases">
        <title>Draft Genome Sequence of Aminobacter carboxidus type strain DSM 1086, a soil Gram-negative carboxydobacterium.</title>
        <authorList>
            <person name="Turrini P."/>
            <person name="Tescari M."/>
            <person name="Artuso I."/>
            <person name="Lugli G.A."/>
            <person name="Frangipani E."/>
            <person name="Ventura M."/>
            <person name="Visca P."/>
        </authorList>
    </citation>
    <scope>NUCLEOTIDE SEQUENCE [LARGE SCALE GENOMIC DNA]</scope>
    <source>
        <strain evidence="7 8">DSM 1086</strain>
    </source>
</reference>
<dbReference type="EMBL" id="JACZEP010000006">
    <property type="protein sequence ID" value="MBE1206611.1"/>
    <property type="molecule type" value="Genomic_DNA"/>
</dbReference>
<evidence type="ECO:0000313" key="8">
    <source>
        <dbReference type="Proteomes" id="UP000598227"/>
    </source>
</evidence>